<dbReference type="PANTHER" id="PTHR12149">
    <property type="entry name" value="FRUCTOSAMINE 3 KINASE-RELATED PROTEIN"/>
    <property type="match status" value="1"/>
</dbReference>
<dbReference type="InterPro" id="IPR011009">
    <property type="entry name" value="Kinase-like_dom_sf"/>
</dbReference>
<protein>
    <recommendedName>
        <fullName evidence="2">protein-ribulosamine 3-kinase</fullName>
        <ecNumber evidence="2">2.7.1.172</ecNumber>
    </recommendedName>
</protein>
<dbReference type="FunFam" id="3.30.200.20:FF:000264">
    <property type="entry name" value="Protein-ribulosamine 3-kinase, chloroplastic"/>
    <property type="match status" value="1"/>
</dbReference>
<dbReference type="GO" id="GO:0005524">
    <property type="term" value="F:ATP binding"/>
    <property type="evidence" value="ECO:0007669"/>
    <property type="project" value="UniProtKB-KW"/>
</dbReference>
<dbReference type="Proteomes" id="UP001209878">
    <property type="component" value="Unassembled WGS sequence"/>
</dbReference>
<keyword evidence="11" id="KW-1185">Reference proteome</keyword>
<evidence type="ECO:0000256" key="3">
    <source>
        <dbReference type="ARBA" id="ARBA00022679"/>
    </source>
</evidence>
<dbReference type="Pfam" id="PF03881">
    <property type="entry name" value="Fructosamin_kin"/>
    <property type="match status" value="1"/>
</dbReference>
<dbReference type="GO" id="GO:0005829">
    <property type="term" value="C:cytosol"/>
    <property type="evidence" value="ECO:0007669"/>
    <property type="project" value="UniProtKB-ARBA"/>
</dbReference>
<accession>A0AAD9KYI4</accession>
<reference evidence="10" key="1">
    <citation type="journal article" date="2023" name="Mol. Biol. Evol.">
        <title>Third-Generation Sequencing Reveals the Adaptive Role of the Epigenome in Three Deep-Sea Polychaetes.</title>
        <authorList>
            <person name="Perez M."/>
            <person name="Aroh O."/>
            <person name="Sun Y."/>
            <person name="Lan Y."/>
            <person name="Juniper S.K."/>
            <person name="Young C.R."/>
            <person name="Angers B."/>
            <person name="Qian P.Y."/>
        </authorList>
    </citation>
    <scope>NUCLEOTIDE SEQUENCE</scope>
    <source>
        <strain evidence="10">R07B-5</strain>
    </source>
</reference>
<evidence type="ECO:0000313" key="11">
    <source>
        <dbReference type="Proteomes" id="UP001209878"/>
    </source>
</evidence>
<organism evidence="10 11">
    <name type="scientific">Ridgeia piscesae</name>
    <name type="common">Tubeworm</name>
    <dbReference type="NCBI Taxonomy" id="27915"/>
    <lineage>
        <taxon>Eukaryota</taxon>
        <taxon>Metazoa</taxon>
        <taxon>Spiralia</taxon>
        <taxon>Lophotrochozoa</taxon>
        <taxon>Annelida</taxon>
        <taxon>Polychaeta</taxon>
        <taxon>Sedentaria</taxon>
        <taxon>Canalipalpata</taxon>
        <taxon>Sabellida</taxon>
        <taxon>Siboglinidae</taxon>
        <taxon>Ridgeia</taxon>
    </lineage>
</organism>
<dbReference type="PANTHER" id="PTHR12149:SF8">
    <property type="entry name" value="PROTEIN-RIBULOSAMINE 3-KINASE"/>
    <property type="match status" value="1"/>
</dbReference>
<keyword evidence="3 9" id="KW-0808">Transferase</keyword>
<keyword evidence="4" id="KW-0547">Nucleotide-binding</keyword>
<comment type="catalytic activity">
    <reaction evidence="7">
        <text>N(6)-D-ribulosyl-L-lysyl-[protein] + ATP = N(6)-(3-O-phospho-D-ribulosyl)-L-lysyl-[protein] + ADP + H(+)</text>
        <dbReference type="Rhea" id="RHEA:48432"/>
        <dbReference type="Rhea" id="RHEA-COMP:12103"/>
        <dbReference type="Rhea" id="RHEA-COMP:12104"/>
        <dbReference type="ChEBI" id="CHEBI:15378"/>
        <dbReference type="ChEBI" id="CHEBI:30616"/>
        <dbReference type="ChEBI" id="CHEBI:90418"/>
        <dbReference type="ChEBI" id="CHEBI:90420"/>
        <dbReference type="ChEBI" id="CHEBI:456216"/>
        <dbReference type="EC" id="2.7.1.172"/>
    </reaction>
    <physiologicalReaction direction="left-to-right" evidence="7">
        <dbReference type="Rhea" id="RHEA:48433"/>
    </physiologicalReaction>
</comment>
<comment type="similarity">
    <text evidence="1 9">Belongs to the fructosamine kinase family.</text>
</comment>
<evidence type="ECO:0000256" key="9">
    <source>
        <dbReference type="PIRNR" id="PIRNR006221"/>
    </source>
</evidence>
<evidence type="ECO:0000256" key="2">
    <source>
        <dbReference type="ARBA" id="ARBA00011961"/>
    </source>
</evidence>
<dbReference type="GO" id="GO:0102193">
    <property type="term" value="F:protein-ribulosamine 3-kinase activity"/>
    <property type="evidence" value="ECO:0007669"/>
    <property type="project" value="UniProtKB-EC"/>
</dbReference>
<keyword evidence="5 9" id="KW-0418">Kinase</keyword>
<dbReference type="AlphaFoldDB" id="A0AAD9KYI4"/>
<dbReference type="GO" id="GO:0016301">
    <property type="term" value="F:kinase activity"/>
    <property type="evidence" value="ECO:0007669"/>
    <property type="project" value="UniProtKB-UniRule"/>
</dbReference>
<evidence type="ECO:0000256" key="6">
    <source>
        <dbReference type="ARBA" id="ARBA00022840"/>
    </source>
</evidence>
<dbReference type="FunFam" id="3.90.1200.10:FF:000003">
    <property type="entry name" value="fructosamine-3-kinase isoform X1"/>
    <property type="match status" value="1"/>
</dbReference>
<evidence type="ECO:0000313" key="10">
    <source>
        <dbReference type="EMBL" id="KAK2179675.1"/>
    </source>
</evidence>
<comment type="catalytic activity">
    <reaction evidence="8">
        <text>N(6)-(D-psicosyl)-L-lysyl-[protein] + ATP = N(6)-(3-O-phospho-D-psicosyl)-L-lysyl-[protein] + ADP + H(+)</text>
        <dbReference type="Rhea" id="RHEA:61392"/>
        <dbReference type="Rhea" id="RHEA-COMP:15796"/>
        <dbReference type="Rhea" id="RHEA-COMP:15797"/>
        <dbReference type="ChEBI" id="CHEBI:15378"/>
        <dbReference type="ChEBI" id="CHEBI:30616"/>
        <dbReference type="ChEBI" id="CHEBI:144621"/>
        <dbReference type="ChEBI" id="CHEBI:144622"/>
        <dbReference type="ChEBI" id="CHEBI:456216"/>
    </reaction>
    <physiologicalReaction direction="left-to-right" evidence="8">
        <dbReference type="Rhea" id="RHEA:61393"/>
    </physiologicalReaction>
</comment>
<comment type="caution">
    <text evidence="10">The sequence shown here is derived from an EMBL/GenBank/DDBJ whole genome shotgun (WGS) entry which is preliminary data.</text>
</comment>
<dbReference type="EC" id="2.7.1.172" evidence="2"/>
<gene>
    <name evidence="10" type="ORF">NP493_477g00038</name>
</gene>
<dbReference type="SUPFAM" id="SSF56112">
    <property type="entry name" value="Protein kinase-like (PK-like)"/>
    <property type="match status" value="1"/>
</dbReference>
<sequence length="304" mass="34170">MLEIIKKELKTKTLKSFGSGGGGCISNGQGYITDDKHKIFVKTNGKTGARLMFDGESASLNAILSTKAIKVPEPIKVLDNPSGGAVFVMEYIEIKPLRKFSAQLGEQLARMHLHNEELGRREGRLKEGSGEEYVEKFGFHTTTCCGYLAQDNSWTDDWVTFFCEKKLQKQLDLVEKEYHDSEARTLWGQLLPRIPKFFSEVEVRPALLHGDLWGGNVGETDSGPVIFDPASFYGHHEYELGIATMFGGFDSAFFKAYHNLIPKAPGFSTRQKLYQLFHYLNHWNHFGGGYRGSSIGLMKSLIKE</sequence>
<keyword evidence="6" id="KW-0067">ATP-binding</keyword>
<dbReference type="Gene3D" id="3.90.1200.10">
    <property type="match status" value="1"/>
</dbReference>
<evidence type="ECO:0000256" key="5">
    <source>
        <dbReference type="ARBA" id="ARBA00022777"/>
    </source>
</evidence>
<dbReference type="PIRSF" id="PIRSF006221">
    <property type="entry name" value="Ketosamine-3-kinase"/>
    <property type="match status" value="1"/>
</dbReference>
<evidence type="ECO:0000256" key="1">
    <source>
        <dbReference type="ARBA" id="ARBA00009460"/>
    </source>
</evidence>
<name>A0AAD9KYI4_RIDPI</name>
<evidence type="ECO:0000256" key="8">
    <source>
        <dbReference type="ARBA" id="ARBA00050767"/>
    </source>
</evidence>
<dbReference type="Gene3D" id="3.30.200.20">
    <property type="entry name" value="Phosphorylase Kinase, domain 1"/>
    <property type="match status" value="1"/>
</dbReference>
<dbReference type="EMBL" id="JAODUO010000477">
    <property type="protein sequence ID" value="KAK2179675.1"/>
    <property type="molecule type" value="Genomic_DNA"/>
</dbReference>
<evidence type="ECO:0000256" key="4">
    <source>
        <dbReference type="ARBA" id="ARBA00022741"/>
    </source>
</evidence>
<proteinExistence type="inferred from homology"/>
<evidence type="ECO:0000256" key="7">
    <source>
        <dbReference type="ARBA" id="ARBA00048655"/>
    </source>
</evidence>
<dbReference type="InterPro" id="IPR016477">
    <property type="entry name" value="Fructo-/Ketosamine-3-kinase"/>
</dbReference>